<reference evidence="2 3" key="1">
    <citation type="submission" date="2024-01" db="EMBL/GenBank/DDBJ databases">
        <title>The genomes of 5 underutilized Papilionoideae crops provide insights into root nodulation and disease resistanc.</title>
        <authorList>
            <person name="Jiang F."/>
        </authorList>
    </citation>
    <scope>NUCLEOTIDE SEQUENCE [LARGE SCALE GENOMIC DNA]</scope>
    <source>
        <strain evidence="2">LVBAO_FW01</strain>
        <tissue evidence="2">Leaves</tissue>
    </source>
</reference>
<keyword evidence="1" id="KW-0812">Transmembrane</keyword>
<evidence type="ECO:0000313" key="2">
    <source>
        <dbReference type="EMBL" id="KAK7306541.1"/>
    </source>
</evidence>
<keyword evidence="3" id="KW-1185">Reference proteome</keyword>
<gene>
    <name evidence="2" type="ORF">VNO77_44488</name>
</gene>
<evidence type="ECO:0000256" key="1">
    <source>
        <dbReference type="SAM" id="Phobius"/>
    </source>
</evidence>
<dbReference type="AlphaFoldDB" id="A0AAN9JYK9"/>
<name>A0AAN9JYK9_CANGL</name>
<organism evidence="2 3">
    <name type="scientific">Canavalia gladiata</name>
    <name type="common">Sword bean</name>
    <name type="synonym">Dolichos gladiatus</name>
    <dbReference type="NCBI Taxonomy" id="3824"/>
    <lineage>
        <taxon>Eukaryota</taxon>
        <taxon>Viridiplantae</taxon>
        <taxon>Streptophyta</taxon>
        <taxon>Embryophyta</taxon>
        <taxon>Tracheophyta</taxon>
        <taxon>Spermatophyta</taxon>
        <taxon>Magnoliopsida</taxon>
        <taxon>eudicotyledons</taxon>
        <taxon>Gunneridae</taxon>
        <taxon>Pentapetalae</taxon>
        <taxon>rosids</taxon>
        <taxon>fabids</taxon>
        <taxon>Fabales</taxon>
        <taxon>Fabaceae</taxon>
        <taxon>Papilionoideae</taxon>
        <taxon>50 kb inversion clade</taxon>
        <taxon>NPAAA clade</taxon>
        <taxon>indigoferoid/millettioid clade</taxon>
        <taxon>Phaseoleae</taxon>
        <taxon>Canavalia</taxon>
    </lineage>
</organism>
<comment type="caution">
    <text evidence="2">The sequence shown here is derived from an EMBL/GenBank/DDBJ whole genome shotgun (WGS) entry which is preliminary data.</text>
</comment>
<accession>A0AAN9JYK9</accession>
<dbReference type="Proteomes" id="UP001367508">
    <property type="component" value="Unassembled WGS sequence"/>
</dbReference>
<feature type="transmembrane region" description="Helical" evidence="1">
    <location>
        <begin position="6"/>
        <end position="32"/>
    </location>
</feature>
<evidence type="ECO:0000313" key="3">
    <source>
        <dbReference type="Proteomes" id="UP001367508"/>
    </source>
</evidence>
<sequence length="176" mass="19772">MQAGVLLLHILLILLLLHILLILLLLHILLILSFRLEQNRNTKVLRSPSWQTITKFGFWETRDDTCGLIMQIYIVRCKQNPFQDPYDSKAQVIEGPMAAPAQPKSLLGLTLLAIGPGLCPSSVQIVICQSCASCHVLLQQHHMLLLRWKLSSYSSADAVKLGKIPRALRPRAEFSN</sequence>
<proteinExistence type="predicted"/>
<protein>
    <submittedName>
        <fullName evidence="2">Uncharacterized protein</fullName>
    </submittedName>
</protein>
<keyword evidence="1" id="KW-1133">Transmembrane helix</keyword>
<keyword evidence="1" id="KW-0472">Membrane</keyword>
<dbReference type="EMBL" id="JAYMYQ010000011">
    <property type="protein sequence ID" value="KAK7306541.1"/>
    <property type="molecule type" value="Genomic_DNA"/>
</dbReference>